<dbReference type="Proteomes" id="UP000316437">
    <property type="component" value="Unassembled WGS sequence"/>
</dbReference>
<sequence>MKIGFAEEYTSNIELDNELKLNSKTGIVLNSGVHPYITVDNLLHFLPFNKIDFKNYIPGTVYNKYSETRDRKDIVKHNDSLYQCLKNEVLNIAPGSDSNIWMLTSKENIILKSWIEKVKDKVISDLYLSKRLINSQYIYENGESKYNLPNDYSGWVFESKGSDYVTITLNEISLQALTNSPVTLYVVNEGQLVDTLALSPNNGRVSFEELNYSFSGRGKWIFSIESQEVMTNFGWVDELKYDGFICYPVTGIGNTPESSRYTYQNFSNGLGFNVTVTLESENYLNYNLQNFVGLFKATFEYMTLQMFLANSHQRSNRTENGINKDMLMMETKDLEANTSAKRYFYELREAKKIIQKTFDTQLGDEDSGFEIEVTSV</sequence>
<accession>A0A543E9R4</accession>
<keyword evidence="2" id="KW-1185">Reference proteome</keyword>
<reference evidence="1 2" key="1">
    <citation type="submission" date="2019-06" db="EMBL/GenBank/DDBJ databases">
        <title>Sorghum-associated microbial communities from plants grown in Nebraska, USA.</title>
        <authorList>
            <person name="Schachtman D."/>
        </authorList>
    </citation>
    <scope>NUCLEOTIDE SEQUENCE [LARGE SCALE GENOMIC DNA]</scope>
    <source>
        <strain evidence="1 2">110</strain>
    </source>
</reference>
<evidence type="ECO:0000313" key="1">
    <source>
        <dbReference type="EMBL" id="TQM18332.1"/>
    </source>
</evidence>
<gene>
    <name evidence="1" type="ORF">FB551_4113</name>
</gene>
<dbReference type="RefSeq" id="WP_142018687.1">
    <property type="nucleotide sequence ID" value="NZ_VFPD01000003.1"/>
</dbReference>
<dbReference type="AlphaFoldDB" id="A0A543E9R4"/>
<evidence type="ECO:0000313" key="2">
    <source>
        <dbReference type="Proteomes" id="UP000316437"/>
    </source>
</evidence>
<proteinExistence type="predicted"/>
<organism evidence="1 2">
    <name type="scientific">Chryseobacterium aquifrigidense</name>
    <dbReference type="NCBI Taxonomy" id="558021"/>
    <lineage>
        <taxon>Bacteria</taxon>
        <taxon>Pseudomonadati</taxon>
        <taxon>Bacteroidota</taxon>
        <taxon>Flavobacteriia</taxon>
        <taxon>Flavobacteriales</taxon>
        <taxon>Weeksellaceae</taxon>
        <taxon>Chryseobacterium group</taxon>
        <taxon>Chryseobacterium</taxon>
    </lineage>
</organism>
<name>A0A543E9R4_9FLAO</name>
<comment type="caution">
    <text evidence="1">The sequence shown here is derived from an EMBL/GenBank/DDBJ whole genome shotgun (WGS) entry which is preliminary data.</text>
</comment>
<dbReference type="EMBL" id="VFPD01000003">
    <property type="protein sequence ID" value="TQM18332.1"/>
    <property type="molecule type" value="Genomic_DNA"/>
</dbReference>
<protein>
    <submittedName>
        <fullName evidence="1">Uncharacterized protein</fullName>
    </submittedName>
</protein>